<dbReference type="NCBIfam" id="NF003843">
    <property type="entry name" value="PRK05422.1"/>
    <property type="match status" value="1"/>
</dbReference>
<dbReference type="Gene3D" id="2.40.280.10">
    <property type="match status" value="1"/>
</dbReference>
<evidence type="ECO:0000256" key="2">
    <source>
        <dbReference type="ARBA" id="ARBA00022884"/>
    </source>
</evidence>
<dbReference type="PANTHER" id="PTHR30308">
    <property type="entry name" value="TMRNA-BINDING COMPONENT OF TRANS-TRANSLATION TAGGING COMPLEX"/>
    <property type="match status" value="1"/>
</dbReference>
<dbReference type="EMBL" id="PEXE01000006">
    <property type="protein sequence ID" value="PIU28821.1"/>
    <property type="molecule type" value="Genomic_DNA"/>
</dbReference>
<evidence type="ECO:0000256" key="3">
    <source>
        <dbReference type="HAMAP-Rule" id="MF_00023"/>
    </source>
</evidence>
<dbReference type="SUPFAM" id="SSF74982">
    <property type="entry name" value="Small protein B (SmpB)"/>
    <property type="match status" value="1"/>
</dbReference>
<dbReference type="PANTHER" id="PTHR30308:SF2">
    <property type="entry name" value="SSRA-BINDING PROTEIN"/>
    <property type="match status" value="1"/>
</dbReference>
<comment type="similarity">
    <text evidence="3">Belongs to the SmpB family.</text>
</comment>
<name>A0A2M6YFB6_9BACT</name>
<protein>
    <recommendedName>
        <fullName evidence="3">SsrA-binding protein</fullName>
    </recommendedName>
    <alternativeName>
        <fullName evidence="3">Small protein B</fullName>
    </alternativeName>
</protein>
<dbReference type="GO" id="GO:0070929">
    <property type="term" value="P:trans-translation"/>
    <property type="evidence" value="ECO:0007669"/>
    <property type="project" value="UniProtKB-UniRule"/>
</dbReference>
<dbReference type="GO" id="GO:0003723">
    <property type="term" value="F:RNA binding"/>
    <property type="evidence" value="ECO:0007669"/>
    <property type="project" value="UniProtKB-UniRule"/>
</dbReference>
<keyword evidence="2 3" id="KW-0694">RNA-binding</keyword>
<reference evidence="5" key="1">
    <citation type="submission" date="2017-09" db="EMBL/GenBank/DDBJ databases">
        <title>Depth-based differentiation of microbial function through sediment-hosted aquifers and enrichment of novel symbionts in the deep terrestrial subsurface.</title>
        <authorList>
            <person name="Probst A.J."/>
            <person name="Ladd B."/>
            <person name="Jarett J.K."/>
            <person name="Geller-Mcgrath D.E."/>
            <person name="Sieber C.M.K."/>
            <person name="Emerson J.B."/>
            <person name="Anantharaman K."/>
            <person name="Thomas B.C."/>
            <person name="Malmstrom R."/>
            <person name="Stieglmeier M."/>
            <person name="Klingl A."/>
            <person name="Woyke T."/>
            <person name="Ryan C.M."/>
            <person name="Banfield J.F."/>
        </authorList>
    </citation>
    <scope>NUCLEOTIDE SEQUENCE [LARGE SCALE GENOMIC DNA]</scope>
</reference>
<dbReference type="InterPro" id="IPR023620">
    <property type="entry name" value="SmpB"/>
</dbReference>
<proteinExistence type="inferred from homology"/>
<dbReference type="Pfam" id="PF01668">
    <property type="entry name" value="SmpB"/>
    <property type="match status" value="1"/>
</dbReference>
<comment type="subcellular location">
    <subcellularLocation>
        <location evidence="3">Cytoplasm</location>
    </subcellularLocation>
    <text evidence="3">The tmRNA-SmpB complex associates with stalled 70S ribosomes.</text>
</comment>
<organism evidence="4 5">
    <name type="scientific">Candidatus Woesebacteria bacterium CG07_land_8_20_14_0_80_44_9</name>
    <dbReference type="NCBI Taxonomy" id="1975058"/>
    <lineage>
        <taxon>Bacteria</taxon>
        <taxon>Candidatus Woeseibacteriota</taxon>
    </lineage>
</organism>
<evidence type="ECO:0000256" key="1">
    <source>
        <dbReference type="ARBA" id="ARBA00022490"/>
    </source>
</evidence>
<evidence type="ECO:0000313" key="4">
    <source>
        <dbReference type="EMBL" id="PIU28821.1"/>
    </source>
</evidence>
<dbReference type="NCBIfam" id="TIGR00086">
    <property type="entry name" value="smpB"/>
    <property type="match status" value="1"/>
</dbReference>
<dbReference type="GO" id="GO:0070930">
    <property type="term" value="P:trans-translation-dependent protein tagging"/>
    <property type="evidence" value="ECO:0007669"/>
    <property type="project" value="TreeGrafter"/>
</dbReference>
<dbReference type="CDD" id="cd09294">
    <property type="entry name" value="SmpB"/>
    <property type="match status" value="1"/>
</dbReference>
<evidence type="ECO:0000313" key="5">
    <source>
        <dbReference type="Proteomes" id="UP000231669"/>
    </source>
</evidence>
<comment type="caution">
    <text evidence="4">The sequence shown here is derived from an EMBL/GenBank/DDBJ whole genome shotgun (WGS) entry which is preliminary data.</text>
</comment>
<keyword evidence="1 3" id="KW-0963">Cytoplasm</keyword>
<gene>
    <name evidence="3" type="primary">smpB</name>
    <name evidence="4" type="ORF">COT08_00360</name>
</gene>
<accession>A0A2M6YFB6</accession>
<dbReference type="GO" id="GO:0005829">
    <property type="term" value="C:cytosol"/>
    <property type="evidence" value="ECO:0007669"/>
    <property type="project" value="TreeGrafter"/>
</dbReference>
<dbReference type="InterPro" id="IPR000037">
    <property type="entry name" value="SsrA-bd_prot"/>
</dbReference>
<dbReference type="AlphaFoldDB" id="A0A2M6YFB6"/>
<sequence>MRIYNKKAGFNYKLEDKFEAGISLTGGEAKSIREKHADLSNSVCRIIGREVYLINANIPVAGAKYEPTRTRKLLLHKDEILAIATRAKQRKLTLVPVALYNQGRIFKLEIALGKAKKKFEKRESIKKKDIERELETEFRAR</sequence>
<dbReference type="Proteomes" id="UP000231669">
    <property type="component" value="Unassembled WGS sequence"/>
</dbReference>
<dbReference type="HAMAP" id="MF_00023">
    <property type="entry name" value="SmpB"/>
    <property type="match status" value="1"/>
</dbReference>
<comment type="function">
    <text evidence="3">Required for rescue of stalled ribosomes mediated by trans-translation. Binds to transfer-messenger RNA (tmRNA), required for stable association of tmRNA with ribosomes. tmRNA and SmpB together mimic tRNA shape, replacing the anticodon stem-loop with SmpB. tmRNA is encoded by the ssrA gene; the 2 termini fold to resemble tRNA(Ala) and it encodes a 'tag peptide', a short internal open reading frame. During trans-translation Ala-aminoacylated tmRNA acts like a tRNA, entering the A-site of stalled ribosomes, displacing the stalled mRNA. The ribosome then switches to translate the ORF on the tmRNA; the nascent peptide is terminated with the 'tag peptide' encoded by the tmRNA and targeted for degradation. The ribosome is freed to recommence translation, which seems to be the essential function of trans-translation.</text>
</comment>